<evidence type="ECO:0000313" key="2">
    <source>
        <dbReference type="EMBL" id="PTM80457.1"/>
    </source>
</evidence>
<dbReference type="EMBL" id="PZZW01000002">
    <property type="protein sequence ID" value="PTM80457.1"/>
    <property type="molecule type" value="Genomic_DNA"/>
</dbReference>
<dbReference type="Proteomes" id="UP000240800">
    <property type="component" value="Unassembled WGS sequence"/>
</dbReference>
<keyword evidence="3" id="KW-1185">Reference proteome</keyword>
<reference evidence="2 3" key="1">
    <citation type="submission" date="2018-04" db="EMBL/GenBank/DDBJ databases">
        <title>Genomic Encyclopedia of Type Strains, Phase III (KMG-III): the genomes of soil and plant-associated and newly described type strains.</title>
        <authorList>
            <person name="Whitman W."/>
        </authorList>
    </citation>
    <scope>NUCLEOTIDE SEQUENCE [LARGE SCALE GENOMIC DNA]</scope>
    <source>
        <strain evidence="2 3">JA192</strain>
    </source>
</reference>
<accession>A0ABX5JEK2</accession>
<gene>
    <name evidence="2" type="ORF">C8J29_102538</name>
</gene>
<protein>
    <recommendedName>
        <fullName evidence="4">Terminase large subunit</fullName>
    </recommendedName>
</protein>
<dbReference type="Gene3D" id="3.40.50.300">
    <property type="entry name" value="P-loop containing nucleotide triphosphate hydrolases"/>
    <property type="match status" value="1"/>
</dbReference>
<dbReference type="InterPro" id="IPR027417">
    <property type="entry name" value="P-loop_NTPase"/>
</dbReference>
<proteinExistence type="predicted"/>
<comment type="caution">
    <text evidence="2">The sequence shown here is derived from an EMBL/GenBank/DDBJ whole genome shotgun (WGS) entry which is preliminary data.</text>
</comment>
<organism evidence="2 3">
    <name type="scientific">Cereibacter johrii</name>
    <dbReference type="NCBI Taxonomy" id="445629"/>
    <lineage>
        <taxon>Bacteria</taxon>
        <taxon>Pseudomonadati</taxon>
        <taxon>Pseudomonadota</taxon>
        <taxon>Alphaproteobacteria</taxon>
        <taxon>Rhodobacterales</taxon>
        <taxon>Paracoccaceae</taxon>
        <taxon>Cereibacter</taxon>
    </lineage>
</organism>
<sequence length="771" mass="86502">MDSNGQPQIDLGDKGDDADDDTPDIAMPFGPNAGQRMLLANLHNRNISLKARQMGFSTLIEVMALDHALFNRDQEVVVIAHTKHAATKLYRKKVCFAYDRLAAFLRELVPTVERSQTQRVLANGNSIEVTSSARGGTPHFLHVSEMGKIAAKYPDKAVEITTGSLQGVPLSGRVFIESTAEGKSGAFYTMSDRAEKKAQAGDPLTQADYRFHFFAWWMMPDCRLLLDQAHRARISAKEHEYFDKVDGVMDVAIDLEQRAWYVNKRDNDFADSPDIMWREYPSTPDECWQASTEGKYLAPALARARKEHRIGRYPLIRHVPVNTFWDLGASDDTSIRLHQRIGPMDHFPRFMQGSGEGLFRHFFRRVLREGQNQDSFGLTDARLDEVGGLGGDDAGLAQSRTGEDQRRILVHDDRKALLRRQGIALDVVEEILPSVQFGDDEGRDAVRPQRVRIACKLPDGRDPRDGLRPDSLGIQLRQERRIQSTGVVKQRRDLTRGGVLGRCRERHHPGKDPVQSRCFLLEGCKTEAGPEREVAFARLGGARASSVRRKGIALIIAAHKDLAEAAPTADALRTRMADLPASWREAALRPEISTQWRELQVRQLFRLTLEGLFFWTVGTLVKGPMTTRQIALSFLDELSAGSDLPKSAVSWVPGTGLAGDPVTLLRDILTELQRRPRNPTQLVAALIHDLAFSLAEAPREAHQFESSDRLPLARDRKDADSWKHLAPGEFLVRLIGNWIMAQHAYWSVGREGPCRCKNPWEADHASAHRYG</sequence>
<name>A0ABX5JEK2_9RHOB</name>
<feature type="region of interest" description="Disordered" evidence="1">
    <location>
        <begin position="1"/>
        <end position="27"/>
    </location>
</feature>
<evidence type="ECO:0000256" key="1">
    <source>
        <dbReference type="SAM" id="MobiDB-lite"/>
    </source>
</evidence>
<evidence type="ECO:0008006" key="4">
    <source>
        <dbReference type="Google" id="ProtNLM"/>
    </source>
</evidence>
<evidence type="ECO:0000313" key="3">
    <source>
        <dbReference type="Proteomes" id="UP000240800"/>
    </source>
</evidence>